<sequence length="254" mass="28221">MNKIIEQLTQRRSIRQFTGAEVKHDHLVTILQAGQQAPSSINGQQISLVITHNRERIARIAEIAGGQLQVATADMFITLVIDFNRTSMATEQSDLSHIIEQSAEGILTGAVDAGIMLNALQTAANSLGYGSTAIGGIRNNPQAMIDLLQLPEKTYPVAGMTLGVPDAKNKPQIKPRIPMASFAMCERYDSDIVRQGVEEYDQTLRCWWDQQDMPEQPSYKALVSGFYSRIYFPQVAETLEKQGFRFQDTLSESD</sequence>
<evidence type="ECO:0000256" key="2">
    <source>
        <dbReference type="ARBA" id="ARBA00022630"/>
    </source>
</evidence>
<comment type="caution">
    <text evidence="7">The sequence shown here is derived from an EMBL/GenBank/DDBJ whole genome shotgun (WGS) entry which is preliminary data.</text>
</comment>
<keyword evidence="8" id="KW-1185">Reference proteome</keyword>
<evidence type="ECO:0000313" key="7">
    <source>
        <dbReference type="EMBL" id="MBB1489636.1"/>
    </source>
</evidence>
<dbReference type="PIRSF" id="PIRSF005426">
    <property type="entry name" value="Frp"/>
    <property type="match status" value="1"/>
</dbReference>
<evidence type="ECO:0000313" key="8">
    <source>
        <dbReference type="Proteomes" id="UP000565262"/>
    </source>
</evidence>
<dbReference type="GO" id="GO:0016491">
    <property type="term" value="F:oxidoreductase activity"/>
    <property type="evidence" value="ECO:0007669"/>
    <property type="project" value="UniProtKB-UniRule"/>
</dbReference>
<evidence type="ECO:0000259" key="6">
    <source>
        <dbReference type="Pfam" id="PF00881"/>
    </source>
</evidence>
<dbReference type="PANTHER" id="PTHR43425">
    <property type="entry name" value="OXYGEN-INSENSITIVE NADPH NITROREDUCTASE"/>
    <property type="match status" value="1"/>
</dbReference>
<organism evidence="7 8">
    <name type="scientific">Oceanospirillum sediminis</name>
    <dbReference type="NCBI Taxonomy" id="2760088"/>
    <lineage>
        <taxon>Bacteria</taxon>
        <taxon>Pseudomonadati</taxon>
        <taxon>Pseudomonadota</taxon>
        <taxon>Gammaproteobacteria</taxon>
        <taxon>Oceanospirillales</taxon>
        <taxon>Oceanospirillaceae</taxon>
        <taxon>Oceanospirillum</taxon>
    </lineage>
</organism>
<keyword evidence="4 5" id="KW-0560">Oxidoreductase</keyword>
<dbReference type="InterPro" id="IPR029479">
    <property type="entry name" value="Nitroreductase"/>
</dbReference>
<evidence type="ECO:0000256" key="3">
    <source>
        <dbReference type="ARBA" id="ARBA00022643"/>
    </source>
</evidence>
<dbReference type="SUPFAM" id="SSF55469">
    <property type="entry name" value="FMN-dependent nitroreductase-like"/>
    <property type="match status" value="1"/>
</dbReference>
<keyword evidence="2 5" id="KW-0285">Flavoprotein</keyword>
<dbReference type="Gene3D" id="3.40.109.10">
    <property type="entry name" value="NADH Oxidase"/>
    <property type="match status" value="1"/>
</dbReference>
<evidence type="ECO:0000256" key="1">
    <source>
        <dbReference type="ARBA" id="ARBA00008366"/>
    </source>
</evidence>
<gene>
    <name evidence="7" type="ORF">H4O21_23780</name>
</gene>
<dbReference type="AlphaFoldDB" id="A0A839IZX7"/>
<dbReference type="Proteomes" id="UP000565262">
    <property type="component" value="Unassembled WGS sequence"/>
</dbReference>
<name>A0A839IZX7_9GAMM</name>
<evidence type="ECO:0000256" key="5">
    <source>
        <dbReference type="PIRNR" id="PIRNR005426"/>
    </source>
</evidence>
<dbReference type="Pfam" id="PF00881">
    <property type="entry name" value="Nitroreductase"/>
    <property type="match status" value="1"/>
</dbReference>
<keyword evidence="3 5" id="KW-0288">FMN</keyword>
<dbReference type="EMBL" id="JACJFM010000068">
    <property type="protein sequence ID" value="MBB1489636.1"/>
    <property type="molecule type" value="Genomic_DNA"/>
</dbReference>
<feature type="domain" description="Nitroreductase" evidence="6">
    <location>
        <begin position="9"/>
        <end position="163"/>
    </location>
</feature>
<dbReference type="PANTHER" id="PTHR43425:SF2">
    <property type="entry name" value="OXYGEN-INSENSITIVE NADPH NITROREDUCTASE"/>
    <property type="match status" value="1"/>
</dbReference>
<keyword evidence="5" id="KW-0521">NADP</keyword>
<protein>
    <submittedName>
        <fullName evidence="7">Nitroreductase family protein</fullName>
    </submittedName>
</protein>
<proteinExistence type="inferred from homology"/>
<dbReference type="InterPro" id="IPR000415">
    <property type="entry name" value="Nitroreductase-like"/>
</dbReference>
<reference evidence="7 8" key="1">
    <citation type="submission" date="2020-08" db="EMBL/GenBank/DDBJ databases">
        <title>Oceanospirillum sp. nov. isolated from marine sediment.</title>
        <authorList>
            <person name="Ji X."/>
        </authorList>
    </citation>
    <scope>NUCLEOTIDE SEQUENCE [LARGE SCALE GENOMIC DNA]</scope>
    <source>
        <strain evidence="7 8">D5</strain>
    </source>
</reference>
<dbReference type="RefSeq" id="WP_182812264.1">
    <property type="nucleotide sequence ID" value="NZ_JACJFM010000068.1"/>
</dbReference>
<dbReference type="InterPro" id="IPR016446">
    <property type="entry name" value="Flavin_OxRdtase_Frp"/>
</dbReference>
<accession>A0A839IZX7</accession>
<comment type="similarity">
    <text evidence="1 5">Belongs to the flavin oxidoreductase frp family.</text>
</comment>
<evidence type="ECO:0000256" key="4">
    <source>
        <dbReference type="ARBA" id="ARBA00023002"/>
    </source>
</evidence>